<dbReference type="SUPFAM" id="SSF56672">
    <property type="entry name" value="DNA/RNA polymerases"/>
    <property type="match status" value="1"/>
</dbReference>
<dbReference type="InterPro" id="IPR006172">
    <property type="entry name" value="DNA-dir_DNA_pol_B"/>
</dbReference>
<dbReference type="Gene3D" id="3.90.1600.10">
    <property type="entry name" value="Palm domain of DNA polymerase"/>
    <property type="match status" value="1"/>
</dbReference>
<dbReference type="Gene3D" id="1.10.132.60">
    <property type="entry name" value="DNA polymerase family B, C-terminal domain"/>
    <property type="match status" value="1"/>
</dbReference>
<comment type="similarity">
    <text evidence="1">Belongs to the DNA polymerase type-B family.</text>
</comment>
<proteinExistence type="inferred from homology"/>
<evidence type="ECO:0000256" key="6">
    <source>
        <dbReference type="ARBA" id="ARBA00023125"/>
    </source>
</evidence>
<name>A0A399EL45_9DEIN</name>
<evidence type="ECO:0000256" key="4">
    <source>
        <dbReference type="ARBA" id="ARBA00022695"/>
    </source>
</evidence>
<evidence type="ECO:0000259" key="8">
    <source>
        <dbReference type="Pfam" id="PF00136"/>
    </source>
</evidence>
<dbReference type="InterPro" id="IPR038720">
    <property type="entry name" value="YprB_RNase_H-like_dom"/>
</dbReference>
<feature type="domain" description="YprB ribonuclease H-like" evidence="9">
    <location>
        <begin position="154"/>
        <end position="313"/>
    </location>
</feature>
<keyword evidence="5" id="KW-0239">DNA-directed DNA polymerase</keyword>
<dbReference type="InterPro" id="IPR043502">
    <property type="entry name" value="DNA/RNA_pol_sf"/>
</dbReference>
<dbReference type="PANTHER" id="PTHR10322:SF23">
    <property type="entry name" value="DNA POLYMERASE DELTA CATALYTIC SUBUNIT"/>
    <property type="match status" value="1"/>
</dbReference>
<gene>
    <name evidence="10" type="primary">polB</name>
    <name evidence="10" type="ORF">Mterra_01740</name>
</gene>
<dbReference type="PANTHER" id="PTHR10322">
    <property type="entry name" value="DNA POLYMERASE CATALYTIC SUBUNIT"/>
    <property type="match status" value="1"/>
</dbReference>
<dbReference type="InterPro" id="IPR042087">
    <property type="entry name" value="DNA_pol_B_thumb"/>
</dbReference>
<keyword evidence="4 10" id="KW-0548">Nucleotidyltransferase</keyword>
<comment type="catalytic activity">
    <reaction evidence="7">
        <text>DNA(n) + a 2'-deoxyribonucleoside 5'-triphosphate = DNA(n+1) + diphosphate</text>
        <dbReference type="Rhea" id="RHEA:22508"/>
        <dbReference type="Rhea" id="RHEA-COMP:17339"/>
        <dbReference type="Rhea" id="RHEA-COMP:17340"/>
        <dbReference type="ChEBI" id="CHEBI:33019"/>
        <dbReference type="ChEBI" id="CHEBI:61560"/>
        <dbReference type="ChEBI" id="CHEBI:173112"/>
        <dbReference type="EC" id="2.7.7.7"/>
    </reaction>
</comment>
<evidence type="ECO:0000256" key="5">
    <source>
        <dbReference type="ARBA" id="ARBA00022932"/>
    </source>
</evidence>
<dbReference type="SMART" id="SM00486">
    <property type="entry name" value="POLBc"/>
    <property type="match status" value="1"/>
</dbReference>
<keyword evidence="3 10" id="KW-0808">Transferase</keyword>
<dbReference type="Pfam" id="PF00136">
    <property type="entry name" value="DNA_pol_B"/>
    <property type="match status" value="1"/>
</dbReference>
<evidence type="ECO:0000313" key="10">
    <source>
        <dbReference type="EMBL" id="RIH85337.1"/>
    </source>
</evidence>
<dbReference type="GO" id="GO:0000166">
    <property type="term" value="F:nucleotide binding"/>
    <property type="evidence" value="ECO:0007669"/>
    <property type="project" value="InterPro"/>
</dbReference>
<evidence type="ECO:0000256" key="3">
    <source>
        <dbReference type="ARBA" id="ARBA00022679"/>
    </source>
</evidence>
<reference evidence="10 11" key="1">
    <citation type="submission" date="2018-08" db="EMBL/GenBank/DDBJ databases">
        <title>Meiothermus terrae DSM 26712 genome sequencing project.</title>
        <authorList>
            <person name="Da Costa M.S."/>
            <person name="Albuquerque L."/>
            <person name="Raposo P."/>
            <person name="Froufe H.J.C."/>
            <person name="Barroso C.S."/>
            <person name="Egas C."/>
        </authorList>
    </citation>
    <scope>NUCLEOTIDE SEQUENCE [LARGE SCALE GENOMIC DNA]</scope>
    <source>
        <strain evidence="10 11">DSM 26712</strain>
    </source>
</reference>
<evidence type="ECO:0000256" key="7">
    <source>
        <dbReference type="ARBA" id="ARBA00049244"/>
    </source>
</evidence>
<feature type="domain" description="DNA-directed DNA polymerase family B multifunctional" evidence="8">
    <location>
        <begin position="463"/>
        <end position="684"/>
    </location>
</feature>
<accession>A0A399EL45</accession>
<dbReference type="InterPro" id="IPR006134">
    <property type="entry name" value="DNA-dir_DNA_pol_B_multi_dom"/>
</dbReference>
<dbReference type="Pfam" id="PF13482">
    <property type="entry name" value="RNase_H_2"/>
    <property type="match status" value="1"/>
</dbReference>
<dbReference type="InterPro" id="IPR036397">
    <property type="entry name" value="RNaseH_sf"/>
</dbReference>
<dbReference type="PRINTS" id="PR00106">
    <property type="entry name" value="DNAPOLB"/>
</dbReference>
<dbReference type="InterPro" id="IPR012337">
    <property type="entry name" value="RNaseH-like_sf"/>
</dbReference>
<organism evidence="10 11">
    <name type="scientific">Calidithermus terrae</name>
    <dbReference type="NCBI Taxonomy" id="1408545"/>
    <lineage>
        <taxon>Bacteria</taxon>
        <taxon>Thermotogati</taxon>
        <taxon>Deinococcota</taxon>
        <taxon>Deinococci</taxon>
        <taxon>Thermales</taxon>
        <taxon>Thermaceae</taxon>
        <taxon>Calidithermus</taxon>
    </lineage>
</organism>
<dbReference type="GO" id="GO:0003887">
    <property type="term" value="F:DNA-directed DNA polymerase activity"/>
    <property type="evidence" value="ECO:0007669"/>
    <property type="project" value="UniProtKB-KW"/>
</dbReference>
<keyword evidence="6" id="KW-0238">DNA-binding</keyword>
<dbReference type="AlphaFoldDB" id="A0A399EL45"/>
<comment type="caution">
    <text evidence="10">The sequence shown here is derived from an EMBL/GenBank/DDBJ whole genome shotgun (WGS) entry which is preliminary data.</text>
</comment>
<dbReference type="EMBL" id="QXDL01000060">
    <property type="protein sequence ID" value="RIH85337.1"/>
    <property type="molecule type" value="Genomic_DNA"/>
</dbReference>
<dbReference type="GO" id="GO:0003677">
    <property type="term" value="F:DNA binding"/>
    <property type="evidence" value="ECO:0007669"/>
    <property type="project" value="UniProtKB-KW"/>
</dbReference>
<protein>
    <recommendedName>
        <fullName evidence="2">DNA-directed DNA polymerase</fullName>
        <ecNumber evidence="2">2.7.7.7</ecNumber>
    </recommendedName>
</protein>
<dbReference type="SUPFAM" id="SSF53098">
    <property type="entry name" value="Ribonuclease H-like"/>
    <property type="match status" value="1"/>
</dbReference>
<evidence type="ECO:0000259" key="9">
    <source>
        <dbReference type="Pfam" id="PF13482"/>
    </source>
</evidence>
<evidence type="ECO:0000256" key="1">
    <source>
        <dbReference type="ARBA" id="ARBA00005755"/>
    </source>
</evidence>
<sequence length="775" mass="86192">MDTGADPWLFGWDPTPAIVSVWADREGRALVWRRAGEGVVCERARFRPWLYAAHLDDLAHLGRRLRPGDPQAPFSYRELEGPEGSLRYLVSARDGRALERALLEGASRRLGREVSDLEALDDYYRVGPVEQYLMQTGRTYFRDLPFARLHRLQFDLETTALDPRQGRVFMAAVRDSQGFEQVLEAPRPEDEPRLLEALCALVRERDPDVIENHNLMGFDLPFLEGRARALGLRLELGRAPGPAGLARLGEGRNARYSVAGREMLDTLDATWRVDFVVRALPSHGLKDVARFFGVAEEGRVYLEGHAVYATYRADPEQVRRYALQDVREVDAIARRLHASAFALARMAPRRYERVACAGTATGILEPMLVRAYLQAEAALPCSREGPPGEPHAGGGLALFATGVAERVVKADVASLYPSLIRTYGIGPACDYLGAFVHLVDRLTGLRLEHKRQAQRLPKGSLEQGEHEAMQAAMKLLINSAYGYLGAGRLAWFADRAAADAITRRGREVLRQVCEGLRARGATLIEADTDGVYFSVPEGWDEARERALVAEVAATLPAGLRLELDGRYRAMFSHEVKNYALLGYDGRLTVRGGALRSSRSEPFAEEWLRRALRSLLEGDVAGLREGFLEAVRRLQRRGYGLEEVAARAKLSKTPEQYAQAGRSEAVYEALLASGRSRWAVGERVRIYRAAGGVWRLLPEDPEAAPRDYDVGHYVRLLRESYAERLRKAFGDEDFERLFRLEEQPGLFDAPLEGIEPLRVGATAGAGPARGGGELGR</sequence>
<evidence type="ECO:0000256" key="2">
    <source>
        <dbReference type="ARBA" id="ARBA00012417"/>
    </source>
</evidence>
<dbReference type="InterPro" id="IPR023211">
    <property type="entry name" value="DNA_pol_palm_dom_sf"/>
</dbReference>
<dbReference type="EC" id="2.7.7.7" evidence="2"/>
<dbReference type="InterPro" id="IPR050240">
    <property type="entry name" value="DNA_pol_type-B"/>
</dbReference>
<dbReference type="Proteomes" id="UP000265715">
    <property type="component" value="Unassembled WGS sequence"/>
</dbReference>
<dbReference type="RefSeq" id="WP_119314865.1">
    <property type="nucleotide sequence ID" value="NZ_QXDL01000060.1"/>
</dbReference>
<keyword evidence="11" id="KW-1185">Reference proteome</keyword>
<dbReference type="OrthoDB" id="52005at2"/>
<dbReference type="Gene3D" id="3.30.420.10">
    <property type="entry name" value="Ribonuclease H-like superfamily/Ribonuclease H"/>
    <property type="match status" value="1"/>
</dbReference>
<evidence type="ECO:0000313" key="11">
    <source>
        <dbReference type="Proteomes" id="UP000265715"/>
    </source>
</evidence>